<dbReference type="EMBL" id="WBWX01000002">
    <property type="protein sequence ID" value="KAB2801616.1"/>
    <property type="molecule type" value="Genomic_DNA"/>
</dbReference>
<name>A0A6I0DW16_BRUAN</name>
<protein>
    <submittedName>
        <fullName evidence="2">Uncharacterized protein</fullName>
    </submittedName>
</protein>
<keyword evidence="1" id="KW-0812">Transmembrane</keyword>
<evidence type="ECO:0000313" key="3">
    <source>
        <dbReference type="Proteomes" id="UP000441102"/>
    </source>
</evidence>
<feature type="transmembrane region" description="Helical" evidence="1">
    <location>
        <begin position="16"/>
        <end position="35"/>
    </location>
</feature>
<accession>A0A6I0DW16</accession>
<dbReference type="RefSeq" id="WP_151576424.1">
    <property type="nucleotide sequence ID" value="NZ_WBWX01000002.1"/>
</dbReference>
<keyword evidence="1" id="KW-0472">Membrane</keyword>
<evidence type="ECO:0000313" key="2">
    <source>
        <dbReference type="EMBL" id="KAB2801616.1"/>
    </source>
</evidence>
<sequence length="117" mass="12741">MDDIETSASKNNKWRGAVAAGAILIAIWIGSSLIFNGDGIYSCEGLVPQVVKLSSENVSPLTNIKILDISHVTTVRAGTAESIECEGTAFLNDTTEQKIKYRIVQKNNKPWLLYEGV</sequence>
<organism evidence="2 3">
    <name type="scientific">Brucella anthropi</name>
    <name type="common">Ochrobactrum anthropi</name>
    <dbReference type="NCBI Taxonomy" id="529"/>
    <lineage>
        <taxon>Bacteria</taxon>
        <taxon>Pseudomonadati</taxon>
        <taxon>Pseudomonadota</taxon>
        <taxon>Alphaproteobacteria</taxon>
        <taxon>Hyphomicrobiales</taxon>
        <taxon>Brucellaceae</taxon>
        <taxon>Brucella/Ochrobactrum group</taxon>
        <taxon>Brucella</taxon>
    </lineage>
</organism>
<dbReference type="AlphaFoldDB" id="A0A6I0DW16"/>
<dbReference type="Proteomes" id="UP000441102">
    <property type="component" value="Unassembled WGS sequence"/>
</dbReference>
<evidence type="ECO:0000256" key="1">
    <source>
        <dbReference type="SAM" id="Phobius"/>
    </source>
</evidence>
<gene>
    <name evidence="2" type="ORF">F9L06_08025</name>
</gene>
<keyword evidence="1" id="KW-1133">Transmembrane helix</keyword>
<comment type="caution">
    <text evidence="2">The sequence shown here is derived from an EMBL/GenBank/DDBJ whole genome shotgun (WGS) entry which is preliminary data.</text>
</comment>
<proteinExistence type="predicted"/>
<reference evidence="2 3" key="1">
    <citation type="submission" date="2019-09" db="EMBL/GenBank/DDBJ databases">
        <title>Taxonomic organization of the family Brucellaceae based on a phylogenomic approach.</title>
        <authorList>
            <person name="Leclercq S."/>
            <person name="Cloeckaert A."/>
            <person name="Zygmunt M.S."/>
        </authorList>
    </citation>
    <scope>NUCLEOTIDE SEQUENCE [LARGE SCALE GENOMIC DNA]</scope>
    <source>
        <strain evidence="2 3">CCUG 34461</strain>
    </source>
</reference>